<feature type="transmembrane region" description="Helical" evidence="7">
    <location>
        <begin position="50"/>
        <end position="73"/>
    </location>
</feature>
<keyword evidence="2" id="KW-0813">Transport</keyword>
<feature type="transmembrane region" description="Helical" evidence="7">
    <location>
        <begin position="109"/>
        <end position="129"/>
    </location>
</feature>
<dbReference type="InterPro" id="IPR036259">
    <property type="entry name" value="MFS_trans_sf"/>
</dbReference>
<dbReference type="PROSITE" id="PS50850">
    <property type="entry name" value="MFS"/>
    <property type="match status" value="1"/>
</dbReference>
<dbReference type="InterPro" id="IPR005829">
    <property type="entry name" value="Sugar_transporter_CS"/>
</dbReference>
<dbReference type="Proteomes" id="UP000324611">
    <property type="component" value="Unassembled WGS sequence"/>
</dbReference>
<dbReference type="PANTHER" id="PTHR43045">
    <property type="entry name" value="SHIKIMATE TRANSPORTER"/>
    <property type="match status" value="1"/>
</dbReference>
<feature type="transmembrane region" description="Helical" evidence="7">
    <location>
        <begin position="185"/>
        <end position="204"/>
    </location>
</feature>
<keyword evidence="3" id="KW-1003">Cell membrane</keyword>
<feature type="transmembrane region" description="Helical" evidence="7">
    <location>
        <begin position="238"/>
        <end position="258"/>
    </location>
</feature>
<dbReference type="InterPro" id="IPR020846">
    <property type="entry name" value="MFS_dom"/>
</dbReference>
<keyword evidence="6 7" id="KW-0472">Membrane</keyword>
<gene>
    <name evidence="9" type="ORF">F0L74_25005</name>
</gene>
<feature type="transmembrane region" description="Helical" evidence="7">
    <location>
        <begin position="12"/>
        <end position="38"/>
    </location>
</feature>
<evidence type="ECO:0000256" key="5">
    <source>
        <dbReference type="ARBA" id="ARBA00022989"/>
    </source>
</evidence>
<evidence type="ECO:0000256" key="7">
    <source>
        <dbReference type="SAM" id="Phobius"/>
    </source>
</evidence>
<evidence type="ECO:0000313" key="9">
    <source>
        <dbReference type="EMBL" id="KAA2239463.1"/>
    </source>
</evidence>
<feature type="transmembrane region" description="Helical" evidence="7">
    <location>
        <begin position="278"/>
        <end position="296"/>
    </location>
</feature>
<evidence type="ECO:0000256" key="6">
    <source>
        <dbReference type="ARBA" id="ARBA00023136"/>
    </source>
</evidence>
<sequence length="500" mass="55577">MKNTQNVQNIWQVIFASSAGTLIEWYDFYIFGSLSAIISEKFFPPSNPDLAYIATLATFAVGFIVRPFGAIIFGRLGDLAGRKYTFLLTLLIMGGSTFAIGLVPDYASIGILAPIIVLLLRLLQGLALGGEYGGAATYVAEHAPAHQRGYYTSFIQTTATLGLFVSLAVILVTRNVMRPEDFNSWGWRIPFWLSVFLVIMSYYIRIRLKESPLFAQLKAEGKTSRNPLKESFGKKENLQLVLLALFGATMGQGVVWYTGQFYALSFLQKTMQLEFVQSNVIIAIALVLGTPFFIYFGRLSDKIGRKKIMMGGMLLAALAYYPIYRAMDNSVNLQHKQELAGQYHIDSNISNNKGVSTERTTRTRVYDDGTQLKETTTVTAGKTEIKKEVVVSYRTLIWLVLLVFIQVLFVTMAYAPIAAFLVELFPTRIRYTSMSLPYHLGNGVFGGLLPTISTLLVTQTGNHLAGLIYPIAIALICFVVGMLFIKEKGVNEYELSNAVQ</sequence>
<reference evidence="9 10" key="1">
    <citation type="submission" date="2019-09" db="EMBL/GenBank/DDBJ databases">
        <title>Chitinophaga ginsengihumi sp. nov., isolated from soil of ginseng rhizosphere.</title>
        <authorList>
            <person name="Lee J."/>
        </authorList>
    </citation>
    <scope>NUCLEOTIDE SEQUENCE [LARGE SCALE GENOMIC DNA]</scope>
    <source>
        <strain evidence="9 10">BN140078</strain>
    </source>
</reference>
<keyword evidence="4 7" id="KW-0812">Transmembrane</keyword>
<dbReference type="CDD" id="cd17369">
    <property type="entry name" value="MFS_ShiA_like"/>
    <property type="match status" value="1"/>
</dbReference>
<feature type="transmembrane region" description="Helical" evidence="7">
    <location>
        <begin position="85"/>
        <end position="103"/>
    </location>
</feature>
<protein>
    <submittedName>
        <fullName evidence="9">MHS family MFS transporter</fullName>
    </submittedName>
</protein>
<feature type="transmembrane region" description="Helical" evidence="7">
    <location>
        <begin position="436"/>
        <end position="458"/>
    </location>
</feature>
<feature type="transmembrane region" description="Helical" evidence="7">
    <location>
        <begin position="464"/>
        <end position="485"/>
    </location>
</feature>
<evidence type="ECO:0000256" key="4">
    <source>
        <dbReference type="ARBA" id="ARBA00022692"/>
    </source>
</evidence>
<dbReference type="InterPro" id="IPR005828">
    <property type="entry name" value="MFS_sugar_transport-like"/>
</dbReference>
<keyword evidence="5 7" id="KW-1133">Transmembrane helix</keyword>
<feature type="transmembrane region" description="Helical" evidence="7">
    <location>
        <begin position="150"/>
        <end position="173"/>
    </location>
</feature>
<dbReference type="GO" id="GO:0022857">
    <property type="term" value="F:transmembrane transporter activity"/>
    <property type="evidence" value="ECO:0007669"/>
    <property type="project" value="InterPro"/>
</dbReference>
<organism evidence="9 10">
    <name type="scientific">Chitinophaga agrisoli</name>
    <dbReference type="NCBI Taxonomy" id="2607653"/>
    <lineage>
        <taxon>Bacteria</taxon>
        <taxon>Pseudomonadati</taxon>
        <taxon>Bacteroidota</taxon>
        <taxon>Chitinophagia</taxon>
        <taxon>Chitinophagales</taxon>
        <taxon>Chitinophagaceae</taxon>
        <taxon>Chitinophaga</taxon>
    </lineage>
</organism>
<dbReference type="GO" id="GO:0005886">
    <property type="term" value="C:plasma membrane"/>
    <property type="evidence" value="ECO:0007669"/>
    <property type="project" value="UniProtKB-SubCell"/>
</dbReference>
<dbReference type="AlphaFoldDB" id="A0A5B2VIQ1"/>
<evidence type="ECO:0000256" key="3">
    <source>
        <dbReference type="ARBA" id="ARBA00022475"/>
    </source>
</evidence>
<evidence type="ECO:0000259" key="8">
    <source>
        <dbReference type="PROSITE" id="PS50850"/>
    </source>
</evidence>
<evidence type="ECO:0000313" key="10">
    <source>
        <dbReference type="Proteomes" id="UP000324611"/>
    </source>
</evidence>
<comment type="subcellular location">
    <subcellularLocation>
        <location evidence="1">Cell membrane</location>
        <topology evidence="1">Multi-pass membrane protein</topology>
    </subcellularLocation>
</comment>
<dbReference type="EMBL" id="VUOC01000004">
    <property type="protein sequence ID" value="KAA2239463.1"/>
    <property type="molecule type" value="Genomic_DNA"/>
</dbReference>
<feature type="transmembrane region" description="Helical" evidence="7">
    <location>
        <begin position="396"/>
        <end position="424"/>
    </location>
</feature>
<dbReference type="RefSeq" id="WP_149840641.1">
    <property type="nucleotide sequence ID" value="NZ_VUOC01000004.1"/>
</dbReference>
<evidence type="ECO:0000256" key="2">
    <source>
        <dbReference type="ARBA" id="ARBA00022448"/>
    </source>
</evidence>
<dbReference type="PANTHER" id="PTHR43045:SF7">
    <property type="entry name" value="MAJOR FACILITATOR SUPERFAMILY TRANSPORTER"/>
    <property type="match status" value="1"/>
</dbReference>
<evidence type="ECO:0000256" key="1">
    <source>
        <dbReference type="ARBA" id="ARBA00004651"/>
    </source>
</evidence>
<dbReference type="PROSITE" id="PS00217">
    <property type="entry name" value="SUGAR_TRANSPORT_2"/>
    <property type="match status" value="1"/>
</dbReference>
<dbReference type="Pfam" id="PF00083">
    <property type="entry name" value="Sugar_tr"/>
    <property type="match status" value="1"/>
</dbReference>
<keyword evidence="10" id="KW-1185">Reference proteome</keyword>
<dbReference type="Gene3D" id="1.20.1250.20">
    <property type="entry name" value="MFS general substrate transporter like domains"/>
    <property type="match status" value="2"/>
</dbReference>
<comment type="caution">
    <text evidence="9">The sequence shown here is derived from an EMBL/GenBank/DDBJ whole genome shotgun (WGS) entry which is preliminary data.</text>
</comment>
<accession>A0A5B2VIQ1</accession>
<dbReference type="SUPFAM" id="SSF103473">
    <property type="entry name" value="MFS general substrate transporter"/>
    <property type="match status" value="1"/>
</dbReference>
<proteinExistence type="predicted"/>
<name>A0A5B2VIQ1_9BACT</name>
<feature type="domain" description="Major facilitator superfamily (MFS) profile" evidence="8">
    <location>
        <begin position="13"/>
        <end position="489"/>
    </location>
</feature>
<dbReference type="FunFam" id="1.20.1250.20:FF:000001">
    <property type="entry name" value="Dicarboxylate MFS transporter"/>
    <property type="match status" value="1"/>
</dbReference>
<reference evidence="9 10" key="2">
    <citation type="submission" date="2019-09" db="EMBL/GenBank/DDBJ databases">
        <authorList>
            <person name="Jin C."/>
        </authorList>
    </citation>
    <scope>NUCLEOTIDE SEQUENCE [LARGE SCALE GENOMIC DNA]</scope>
    <source>
        <strain evidence="9 10">BN140078</strain>
    </source>
</reference>